<accession>A0A1M7M2L2</accession>
<dbReference type="OrthoDB" id="9814566at2"/>
<keyword evidence="4" id="KW-1185">Reference proteome</keyword>
<dbReference type="EMBL" id="FRCA01000015">
    <property type="protein sequence ID" value="SHM84771.1"/>
    <property type="molecule type" value="Genomic_DNA"/>
</dbReference>
<dbReference type="EMBL" id="BJXU01000157">
    <property type="protein sequence ID" value="GEN25648.1"/>
    <property type="molecule type" value="Genomic_DNA"/>
</dbReference>
<proteinExistence type="predicted"/>
<sequence length="69" mass="7466">MNEEQLPARVVNCPYCGARFSMLVDPSQGSHESWEDCPQCCAPIHFKVAVSALTGEIESLVVGADDDVI</sequence>
<dbReference type="AlphaFoldDB" id="A0A1M7M2L2"/>
<protein>
    <submittedName>
        <fullName evidence="2">Cysteine-rich CPXCG</fullName>
    </submittedName>
</protein>
<dbReference type="Proteomes" id="UP000184123">
    <property type="component" value="Unassembled WGS sequence"/>
</dbReference>
<dbReference type="Pfam" id="PF14255">
    <property type="entry name" value="Zn_ribbon_21"/>
    <property type="match status" value="1"/>
</dbReference>
<dbReference type="RefSeq" id="WP_073437030.1">
    <property type="nucleotide sequence ID" value="NZ_BJXU01000157.1"/>
</dbReference>
<reference evidence="2 3" key="1">
    <citation type="submission" date="2016-11" db="EMBL/GenBank/DDBJ databases">
        <authorList>
            <person name="Jaros S."/>
            <person name="Januszkiewicz K."/>
            <person name="Wedrychowicz H."/>
        </authorList>
    </citation>
    <scope>NUCLEOTIDE SEQUENCE [LARGE SCALE GENOMIC DNA]</scope>
    <source>
        <strain evidence="2 3">DSM 4740</strain>
    </source>
</reference>
<evidence type="ECO:0000313" key="2">
    <source>
        <dbReference type="EMBL" id="SHM84771.1"/>
    </source>
</evidence>
<name>A0A1M7M2L2_9GAMM</name>
<evidence type="ECO:0000313" key="3">
    <source>
        <dbReference type="Proteomes" id="UP000184123"/>
    </source>
</evidence>
<evidence type="ECO:0000313" key="4">
    <source>
        <dbReference type="Proteomes" id="UP000321726"/>
    </source>
</evidence>
<dbReference type="STRING" id="44933.SAMN05660971_04051"/>
<gene>
    <name evidence="1" type="ORF">HCU01_35970</name>
    <name evidence="2" type="ORF">SAMN05660971_04051</name>
</gene>
<organism evidence="2 3">
    <name type="scientific">Halomonas cupida</name>
    <dbReference type="NCBI Taxonomy" id="44933"/>
    <lineage>
        <taxon>Bacteria</taxon>
        <taxon>Pseudomonadati</taxon>
        <taxon>Pseudomonadota</taxon>
        <taxon>Gammaproteobacteria</taxon>
        <taxon>Oceanospirillales</taxon>
        <taxon>Halomonadaceae</taxon>
        <taxon>Halomonas</taxon>
    </lineage>
</organism>
<reference evidence="1 4" key="2">
    <citation type="submission" date="2019-07" db="EMBL/GenBank/DDBJ databases">
        <title>Whole genome shotgun sequence of Halomonas cupida NBRC 102219.</title>
        <authorList>
            <person name="Hosoyama A."/>
            <person name="Uohara A."/>
            <person name="Ohji S."/>
            <person name="Ichikawa N."/>
        </authorList>
    </citation>
    <scope>NUCLEOTIDE SEQUENCE [LARGE SCALE GENOMIC DNA]</scope>
    <source>
        <strain evidence="1 4">NBRC 102219</strain>
    </source>
</reference>
<evidence type="ECO:0000313" key="1">
    <source>
        <dbReference type="EMBL" id="GEN25648.1"/>
    </source>
</evidence>
<dbReference type="InterPro" id="IPR025990">
    <property type="entry name" value="zinc_ribbon_bacterial"/>
</dbReference>
<dbReference type="Proteomes" id="UP000321726">
    <property type="component" value="Unassembled WGS sequence"/>
</dbReference>